<dbReference type="AlphaFoldDB" id="A0A7W4IWA1"/>
<dbReference type="GO" id="GO:0050660">
    <property type="term" value="F:flavin adenine dinucleotide binding"/>
    <property type="evidence" value="ECO:0007669"/>
    <property type="project" value="InterPro"/>
</dbReference>
<gene>
    <name evidence="7" type="ORF">HLH36_18070</name>
</gene>
<name>A0A7W4IWA1_9PROT</name>
<evidence type="ECO:0000256" key="3">
    <source>
        <dbReference type="ARBA" id="ARBA00023122"/>
    </source>
</evidence>
<dbReference type="InterPro" id="IPR046342">
    <property type="entry name" value="CBS_dom_sf"/>
</dbReference>
<dbReference type="Gene3D" id="3.10.580.10">
    <property type="entry name" value="CBS-domain"/>
    <property type="match status" value="1"/>
</dbReference>
<dbReference type="SUPFAM" id="SSF56176">
    <property type="entry name" value="FAD-binding/transporter-associated domain-like"/>
    <property type="match status" value="1"/>
</dbReference>
<dbReference type="SMART" id="SM01091">
    <property type="entry name" value="CorC_HlyC"/>
    <property type="match status" value="1"/>
</dbReference>
<dbReference type="Pfam" id="PF00571">
    <property type="entry name" value="CBS"/>
    <property type="match status" value="2"/>
</dbReference>
<feature type="domain" description="CBS" evidence="6">
    <location>
        <begin position="172"/>
        <end position="232"/>
    </location>
</feature>
<dbReference type="Gene3D" id="3.30.465.10">
    <property type="match status" value="1"/>
</dbReference>
<dbReference type="EMBL" id="JABEQD010000019">
    <property type="protein sequence ID" value="MBB2170225.1"/>
    <property type="molecule type" value="Genomic_DNA"/>
</dbReference>
<dbReference type="InterPro" id="IPR000644">
    <property type="entry name" value="CBS_dom"/>
</dbReference>
<dbReference type="Proteomes" id="UP000559860">
    <property type="component" value="Unassembled WGS sequence"/>
</dbReference>
<comment type="similarity">
    <text evidence="1">Belongs to the UPF0053 family. Hemolysin C subfamily.</text>
</comment>
<feature type="domain" description="CBS" evidence="6">
    <location>
        <begin position="108"/>
        <end position="171"/>
    </location>
</feature>
<reference evidence="7 8" key="1">
    <citation type="submission" date="2020-04" db="EMBL/GenBank/DDBJ databases">
        <title>Description of novel Gluconacetobacter.</title>
        <authorList>
            <person name="Sombolestani A."/>
        </authorList>
    </citation>
    <scope>NUCLEOTIDE SEQUENCE [LARGE SCALE GENOMIC DNA]</scope>
    <source>
        <strain evidence="7 8">LMG 27801</strain>
    </source>
</reference>
<dbReference type="FunFam" id="3.10.580.10:FF:000002">
    <property type="entry name" value="Magnesium/cobalt efflux protein CorC"/>
    <property type="match status" value="1"/>
</dbReference>
<dbReference type="InterPro" id="IPR005170">
    <property type="entry name" value="Transptr-assoc_dom"/>
</dbReference>
<proteinExistence type="inferred from homology"/>
<accession>A0A7W4IWA1</accession>
<evidence type="ECO:0000313" key="8">
    <source>
        <dbReference type="Proteomes" id="UP000559860"/>
    </source>
</evidence>
<evidence type="ECO:0000313" key="7">
    <source>
        <dbReference type="EMBL" id="MBB2170225.1"/>
    </source>
</evidence>
<evidence type="ECO:0000256" key="4">
    <source>
        <dbReference type="PROSITE-ProRule" id="PRU00703"/>
    </source>
</evidence>
<keyword evidence="2" id="KW-0677">Repeat</keyword>
<dbReference type="Pfam" id="PF03471">
    <property type="entry name" value="CorC_HlyC"/>
    <property type="match status" value="1"/>
</dbReference>
<evidence type="ECO:0000256" key="2">
    <source>
        <dbReference type="ARBA" id="ARBA00022737"/>
    </source>
</evidence>
<feature type="region of interest" description="Disordered" evidence="5">
    <location>
        <begin position="1"/>
        <end position="48"/>
    </location>
</feature>
<dbReference type="InterPro" id="IPR016169">
    <property type="entry name" value="FAD-bd_PCMH_sub2"/>
</dbReference>
<sequence>MEIPPRLAVGTHGGRAVNRPLPDSAPPESAPGRVDDAHAPRPRGRGLLSLFGRRRGEQGLRHSIAALVQEANEAEGDGTDANSELDRQERALIANVLRLRGITADDVMIPRADIVAMSVSLSHEEALALMRRENHSRMPVYREQLDDIVGMIHVKDLIAYAGTSEAFNVESLLRQPLMVAPQMPVLDLLLQMRQRHLHLALVIDEYGGVDGLVTIEDLVETIVGDISDEHDEPTAVLIQERPDGTFDVDARLPVEEFEARLGPLLTEAEREAEIETVGGLVFRLAGHVPARGEVLTHESGLVFRVLDADALHIRKVRVRPPPPAPSPAA</sequence>
<dbReference type="PANTHER" id="PTHR22777:SF27">
    <property type="entry name" value="MAGNESIUM AND COBALT EFFLUX PROTEIN CORC"/>
    <property type="match status" value="1"/>
</dbReference>
<keyword evidence="8" id="KW-1185">Reference proteome</keyword>
<protein>
    <submittedName>
        <fullName evidence="7">HlyC/CorC family transporter</fullName>
    </submittedName>
</protein>
<evidence type="ECO:0000256" key="1">
    <source>
        <dbReference type="ARBA" id="ARBA00006446"/>
    </source>
</evidence>
<comment type="caution">
    <text evidence="7">The sequence shown here is derived from an EMBL/GenBank/DDBJ whole genome shotgun (WGS) entry which is preliminary data.</text>
</comment>
<keyword evidence="3 4" id="KW-0129">CBS domain</keyword>
<dbReference type="InterPro" id="IPR044751">
    <property type="entry name" value="Ion_transp-like_CBS"/>
</dbReference>
<evidence type="ECO:0000256" key="5">
    <source>
        <dbReference type="SAM" id="MobiDB-lite"/>
    </source>
</evidence>
<dbReference type="CDD" id="cd04590">
    <property type="entry name" value="CBS_pair_CorC_HlyC_assoc"/>
    <property type="match status" value="1"/>
</dbReference>
<organism evidence="7 8">
    <name type="scientific">Gluconacetobacter aggeris</name>
    <dbReference type="NCBI Taxonomy" id="1286186"/>
    <lineage>
        <taxon>Bacteria</taxon>
        <taxon>Pseudomonadati</taxon>
        <taxon>Pseudomonadota</taxon>
        <taxon>Alphaproteobacteria</taxon>
        <taxon>Acetobacterales</taxon>
        <taxon>Acetobacteraceae</taxon>
        <taxon>Gluconacetobacter</taxon>
    </lineage>
</organism>
<dbReference type="SUPFAM" id="SSF54631">
    <property type="entry name" value="CBS-domain pair"/>
    <property type="match status" value="1"/>
</dbReference>
<dbReference type="GO" id="GO:0005886">
    <property type="term" value="C:plasma membrane"/>
    <property type="evidence" value="ECO:0007669"/>
    <property type="project" value="TreeGrafter"/>
</dbReference>
<evidence type="ECO:0000259" key="6">
    <source>
        <dbReference type="PROSITE" id="PS51371"/>
    </source>
</evidence>
<dbReference type="PROSITE" id="PS51371">
    <property type="entry name" value="CBS"/>
    <property type="match status" value="2"/>
</dbReference>
<dbReference type="PANTHER" id="PTHR22777">
    <property type="entry name" value="HEMOLYSIN-RELATED"/>
    <property type="match status" value="1"/>
</dbReference>
<dbReference type="InterPro" id="IPR036318">
    <property type="entry name" value="FAD-bd_PCMH-like_sf"/>
</dbReference>
<dbReference type="SMART" id="SM00116">
    <property type="entry name" value="CBS"/>
    <property type="match status" value="2"/>
</dbReference>